<dbReference type="Pfam" id="PF01954">
    <property type="entry name" value="AF2212-like"/>
    <property type="match status" value="1"/>
</dbReference>
<keyword evidence="2 3" id="KW-1277">Toxin-antitoxin system</keyword>
<dbReference type="PaxDb" id="523849-OCC_04892"/>
<evidence type="ECO:0000313" key="4">
    <source>
        <dbReference type="EMBL" id="EHR78024.1"/>
    </source>
</evidence>
<evidence type="ECO:0000313" key="5">
    <source>
        <dbReference type="Proteomes" id="UP000015502"/>
    </source>
</evidence>
<dbReference type="KEGG" id="tlt:OCC_04892"/>
<reference evidence="4 5" key="1">
    <citation type="journal article" date="2012" name="J. Bacteriol.">
        <title>Genome sequence of the model hyperthermophilic archaeon Thermococcus litoralis NS-C.</title>
        <authorList>
            <person name="Gardner A.F."/>
            <person name="Kumar S."/>
            <person name="Perler F.B."/>
        </authorList>
    </citation>
    <scope>NUCLEOTIDE SEQUENCE [LARGE SCALE GENOMIC DNA]</scope>
    <source>
        <strain evidence="5">ATCC 51850 / DSM 5473 / JCM 8560 / NS-C</strain>
    </source>
</reference>
<sequence length="66" mass="7715">MPNIVDAIYENGVFKPVKKVKAPKKVKLVIIDELEKDIEEVFGIIREKIDLKKLRKEWDRDVSSGY</sequence>
<dbReference type="AlphaFoldDB" id="H3ZPX0"/>
<proteinExistence type="inferred from homology"/>
<comment type="similarity">
    <text evidence="1 3">Belongs to the UPF0165 family.</text>
</comment>
<name>H3ZPX0_THELN</name>
<evidence type="ECO:0000256" key="1">
    <source>
        <dbReference type="ARBA" id="ARBA00006615"/>
    </source>
</evidence>
<dbReference type="EMBL" id="CP006670">
    <property type="protein sequence ID" value="EHR78024.1"/>
    <property type="molecule type" value="Genomic_DNA"/>
</dbReference>
<dbReference type="OrthoDB" id="116241at2157"/>
<organism evidence="4 5">
    <name type="scientific">Thermococcus litoralis (strain ATCC 51850 / DSM 5473 / JCM 8560 / NS-C)</name>
    <dbReference type="NCBI Taxonomy" id="523849"/>
    <lineage>
        <taxon>Archaea</taxon>
        <taxon>Methanobacteriati</taxon>
        <taxon>Methanobacteriota</taxon>
        <taxon>Thermococci</taxon>
        <taxon>Thermococcales</taxon>
        <taxon>Thermococcaceae</taxon>
        <taxon>Thermococcus</taxon>
    </lineage>
</organism>
<dbReference type="RefSeq" id="WP_004069265.1">
    <property type="nucleotide sequence ID" value="NC_022084.1"/>
</dbReference>
<dbReference type="GeneID" id="16550475"/>
<dbReference type="SUPFAM" id="SSF141694">
    <property type="entry name" value="AF2212/PG0164-like"/>
    <property type="match status" value="1"/>
</dbReference>
<dbReference type="InterPro" id="IPR008203">
    <property type="entry name" value="AF2212-like"/>
</dbReference>
<gene>
    <name evidence="4" type="ORF">OCC_04892</name>
</gene>
<keyword evidence="5" id="KW-1185">Reference proteome</keyword>
<dbReference type="InterPro" id="IPR024069">
    <property type="entry name" value="AF2212-like_dom_sf"/>
</dbReference>
<comment type="function">
    <text evidence="3">Antitoxin component of a type II toxin-antitoxin (TA) system.</text>
</comment>
<dbReference type="Gene3D" id="4.10.1150.10">
    <property type="entry name" value="AF2212/PG0164-like"/>
    <property type="match status" value="1"/>
</dbReference>
<dbReference type="HOGENOM" id="CLU_200885_0_1_2"/>
<protein>
    <recommendedName>
        <fullName evidence="3">Antitoxin</fullName>
    </recommendedName>
</protein>
<accession>H3ZPX0</accession>
<dbReference type="Proteomes" id="UP000015502">
    <property type="component" value="Chromosome"/>
</dbReference>
<evidence type="ECO:0000256" key="2">
    <source>
        <dbReference type="ARBA" id="ARBA00022649"/>
    </source>
</evidence>
<evidence type="ECO:0000256" key="3">
    <source>
        <dbReference type="RuleBase" id="RU368051"/>
    </source>
</evidence>
<dbReference type="STRING" id="523849.OCC_04892"/>